<dbReference type="Proteomes" id="UP000516046">
    <property type="component" value="Chromosome"/>
</dbReference>
<gene>
    <name evidence="1" type="ORF">H6X83_10165</name>
</gene>
<dbReference type="RefSeq" id="WP_212506375.1">
    <property type="nucleotide sequence ID" value="NZ_CP060696.1"/>
</dbReference>
<dbReference type="EMBL" id="CP060696">
    <property type="protein sequence ID" value="QNO17307.1"/>
    <property type="molecule type" value="Genomic_DNA"/>
</dbReference>
<protein>
    <submittedName>
        <fullName evidence="1">Cyclic lactone autoinducer peptide</fullName>
    </submittedName>
</protein>
<reference evidence="1 2" key="1">
    <citation type="submission" date="2020-08" db="EMBL/GenBank/DDBJ databases">
        <authorList>
            <person name="Ren C."/>
            <person name="Gu Y."/>
            <person name="Xu Y."/>
        </authorList>
    </citation>
    <scope>NUCLEOTIDE SEQUENCE [LARGE SCALE GENOMIC DNA]</scope>
    <source>
        <strain evidence="1 2">LBM18003</strain>
    </source>
</reference>
<evidence type="ECO:0000313" key="1">
    <source>
        <dbReference type="EMBL" id="QNO17307.1"/>
    </source>
</evidence>
<name>A0A7G9WF45_9FIRM</name>
<organism evidence="1 2">
    <name type="scientific">Caproicibacterium amylolyticum</name>
    <dbReference type="NCBI Taxonomy" id="2766537"/>
    <lineage>
        <taxon>Bacteria</taxon>
        <taxon>Bacillati</taxon>
        <taxon>Bacillota</taxon>
        <taxon>Clostridia</taxon>
        <taxon>Eubacteriales</taxon>
        <taxon>Oscillospiraceae</taxon>
        <taxon>Caproicibacterium</taxon>
    </lineage>
</organism>
<evidence type="ECO:0000313" key="2">
    <source>
        <dbReference type="Proteomes" id="UP000516046"/>
    </source>
</evidence>
<dbReference type="InterPro" id="IPR009229">
    <property type="entry name" value="AgrD"/>
</dbReference>
<sequence length="44" mass="4685">MKVVKLLSEAVKAAAKFGAGTTSASFGYQPKAPECLRKTDKVKK</sequence>
<keyword evidence="2" id="KW-1185">Reference proteome</keyword>
<dbReference type="KEGG" id="caml:H6X83_10165"/>
<accession>A0A7G9WF45</accession>
<proteinExistence type="predicted"/>
<dbReference type="AlphaFoldDB" id="A0A7G9WF45"/>
<dbReference type="NCBIfam" id="TIGR04223">
    <property type="entry name" value="quorum_AgrD"/>
    <property type="match status" value="1"/>
</dbReference>